<keyword evidence="7 15" id="KW-0812">Transmembrane</keyword>
<feature type="domain" description="Histidine kinase" evidence="16">
    <location>
        <begin position="482"/>
        <end position="599"/>
    </location>
</feature>
<dbReference type="CDD" id="cd12912">
    <property type="entry name" value="PDC2_MCP_like"/>
    <property type="match status" value="1"/>
</dbReference>
<keyword evidence="19" id="KW-1185">Reference proteome</keyword>
<sequence>MKIQLLHSIKSRMTLAFLLVNLLSLVLALSIASHLFNNVAAKDFMRLSGDAASRFNYDIDFYIKRLMQSTAGFMASKDVQAYLKQEKSTPEETEAIENELQKFAATDRPEIAGMFLMSKQSNMISIFSYYYSRTGFYSNEPWFSLPFRSEPQIIPTHYTNYPNQSKYAVVSVVIPIFDIDSIEIIGRLVVDVIPKQVIETFGEAGLGERGYPLVVSSDDIVVYHPDDTYVGKPRSATPLSSFQLQKGADEAYKQEWNGESWYVSVNQSNRMNWNIVSIVPTSQMEEGLKAVRNAIYVSFLVVSLIIMAVVPLLTHQFVKRVVRLKNMMAMVAMGDLKVRAKLEKRQDEFQYLYLGFNNMVSRLQQLMGEVYELQMKEMRLELRQKEALIRALQNQINPHLLYNTLGIIKSMAYFENVPKIELIARNLADVYRYTARFEQAEVTLREELDIMTKYFEIIHLRFPINFSRSVFVNDRFHDCLCMKLTLQPIVENAVKYAIEPNGGAGAIIVSAYGDEGDLVIEIADNGKGIPAPQLEEIHLMLTEAASMRSADAVPNPHSSLGLANVHARLVLKYGERYGIRIDSFIGKGTVVSVRIPMRPADSDQLRGNESEIVKSDKAS</sequence>
<comment type="catalytic activity">
    <reaction evidence="1">
        <text>ATP + protein L-histidine = ADP + protein N-phospho-L-histidine.</text>
        <dbReference type="EC" id="2.7.13.3"/>
    </reaction>
</comment>
<evidence type="ECO:0000256" key="12">
    <source>
        <dbReference type="ARBA" id="ARBA00023012"/>
    </source>
</evidence>
<evidence type="ECO:0000256" key="10">
    <source>
        <dbReference type="ARBA" id="ARBA00022840"/>
    </source>
</evidence>
<dbReference type="SMART" id="SM00387">
    <property type="entry name" value="HATPase_c"/>
    <property type="match status" value="1"/>
</dbReference>
<evidence type="ECO:0000256" key="8">
    <source>
        <dbReference type="ARBA" id="ARBA00022741"/>
    </source>
</evidence>
<dbReference type="PROSITE" id="PS50885">
    <property type="entry name" value="HAMP"/>
    <property type="match status" value="1"/>
</dbReference>
<reference evidence="18 19" key="1">
    <citation type="submission" date="2024-09" db="EMBL/GenBank/DDBJ databases">
        <authorList>
            <person name="Sun Q."/>
            <person name="Mori K."/>
        </authorList>
    </citation>
    <scope>NUCLEOTIDE SEQUENCE [LARGE SCALE GENOMIC DNA]</scope>
    <source>
        <strain evidence="18 19">CCM 4839</strain>
    </source>
</reference>
<dbReference type="RefSeq" id="WP_204820272.1">
    <property type="nucleotide sequence ID" value="NZ_JANHOF010000007.1"/>
</dbReference>
<dbReference type="InterPro" id="IPR003660">
    <property type="entry name" value="HAMP_dom"/>
</dbReference>
<evidence type="ECO:0000256" key="9">
    <source>
        <dbReference type="ARBA" id="ARBA00022777"/>
    </source>
</evidence>
<dbReference type="InterPro" id="IPR005467">
    <property type="entry name" value="His_kinase_dom"/>
</dbReference>
<dbReference type="InterPro" id="IPR010559">
    <property type="entry name" value="Sig_transdc_His_kin_internal"/>
</dbReference>
<evidence type="ECO:0000256" key="15">
    <source>
        <dbReference type="SAM" id="Phobius"/>
    </source>
</evidence>
<evidence type="ECO:0000256" key="7">
    <source>
        <dbReference type="ARBA" id="ARBA00022692"/>
    </source>
</evidence>
<name>A0ABV6J8P7_9BACL</name>
<dbReference type="InterPro" id="IPR033479">
    <property type="entry name" value="dCache_1"/>
</dbReference>
<evidence type="ECO:0000256" key="4">
    <source>
        <dbReference type="ARBA" id="ARBA00022475"/>
    </source>
</evidence>
<dbReference type="CDD" id="cd06225">
    <property type="entry name" value="HAMP"/>
    <property type="match status" value="1"/>
</dbReference>
<evidence type="ECO:0000313" key="19">
    <source>
        <dbReference type="Proteomes" id="UP001589818"/>
    </source>
</evidence>
<evidence type="ECO:0000259" key="16">
    <source>
        <dbReference type="PROSITE" id="PS50109"/>
    </source>
</evidence>
<keyword evidence="11 15" id="KW-1133">Transmembrane helix</keyword>
<feature type="region of interest" description="Disordered" evidence="14">
    <location>
        <begin position="600"/>
        <end position="619"/>
    </location>
</feature>
<evidence type="ECO:0000256" key="3">
    <source>
        <dbReference type="ARBA" id="ARBA00012438"/>
    </source>
</evidence>
<dbReference type="SMART" id="SM00304">
    <property type="entry name" value="HAMP"/>
    <property type="match status" value="1"/>
</dbReference>
<dbReference type="Pfam" id="PF06580">
    <property type="entry name" value="His_kinase"/>
    <property type="match status" value="1"/>
</dbReference>
<comment type="caution">
    <text evidence="18">The sequence shown here is derived from an EMBL/GenBank/DDBJ whole genome shotgun (WGS) entry which is preliminary data.</text>
</comment>
<dbReference type="SUPFAM" id="SSF55874">
    <property type="entry name" value="ATPase domain of HSP90 chaperone/DNA topoisomerase II/histidine kinase"/>
    <property type="match status" value="1"/>
</dbReference>
<feature type="transmembrane region" description="Helical" evidence="15">
    <location>
        <begin position="294"/>
        <end position="318"/>
    </location>
</feature>
<evidence type="ECO:0000259" key="17">
    <source>
        <dbReference type="PROSITE" id="PS50885"/>
    </source>
</evidence>
<evidence type="ECO:0000256" key="6">
    <source>
        <dbReference type="ARBA" id="ARBA00022679"/>
    </source>
</evidence>
<evidence type="ECO:0000256" key="11">
    <source>
        <dbReference type="ARBA" id="ARBA00022989"/>
    </source>
</evidence>
<dbReference type="Pfam" id="PF02743">
    <property type="entry name" value="dCache_1"/>
    <property type="match status" value="1"/>
</dbReference>
<evidence type="ECO:0000256" key="2">
    <source>
        <dbReference type="ARBA" id="ARBA00004651"/>
    </source>
</evidence>
<evidence type="ECO:0000313" key="18">
    <source>
        <dbReference type="EMBL" id="MFC0391912.1"/>
    </source>
</evidence>
<gene>
    <name evidence="18" type="ORF">ACFFJ8_11125</name>
</gene>
<keyword evidence="8" id="KW-0547">Nucleotide-binding</keyword>
<dbReference type="EC" id="2.7.13.3" evidence="3"/>
<dbReference type="Pfam" id="PF00672">
    <property type="entry name" value="HAMP"/>
    <property type="match status" value="1"/>
</dbReference>
<protein>
    <recommendedName>
        <fullName evidence="3">histidine kinase</fullName>
        <ecNumber evidence="3">2.7.13.3</ecNumber>
    </recommendedName>
</protein>
<evidence type="ECO:0000256" key="14">
    <source>
        <dbReference type="SAM" id="MobiDB-lite"/>
    </source>
</evidence>
<dbReference type="EMBL" id="JBHLVF010000013">
    <property type="protein sequence ID" value="MFC0391912.1"/>
    <property type="molecule type" value="Genomic_DNA"/>
</dbReference>
<organism evidence="18 19">
    <name type="scientific">Paenibacillus mendelii</name>
    <dbReference type="NCBI Taxonomy" id="206163"/>
    <lineage>
        <taxon>Bacteria</taxon>
        <taxon>Bacillati</taxon>
        <taxon>Bacillota</taxon>
        <taxon>Bacilli</taxon>
        <taxon>Bacillales</taxon>
        <taxon>Paenibacillaceae</taxon>
        <taxon>Paenibacillus</taxon>
    </lineage>
</organism>
<keyword evidence="6 18" id="KW-0808">Transferase</keyword>
<keyword evidence="12" id="KW-0902">Two-component regulatory system</keyword>
<keyword evidence="4" id="KW-1003">Cell membrane</keyword>
<dbReference type="SUPFAM" id="SSF158472">
    <property type="entry name" value="HAMP domain-like"/>
    <property type="match status" value="1"/>
</dbReference>
<dbReference type="PANTHER" id="PTHR34220:SF7">
    <property type="entry name" value="SENSOR HISTIDINE KINASE YPDA"/>
    <property type="match status" value="1"/>
</dbReference>
<proteinExistence type="predicted"/>
<evidence type="ECO:0000256" key="5">
    <source>
        <dbReference type="ARBA" id="ARBA00022553"/>
    </source>
</evidence>
<dbReference type="InterPro" id="IPR003594">
    <property type="entry name" value="HATPase_dom"/>
</dbReference>
<keyword evidence="13 15" id="KW-0472">Membrane</keyword>
<comment type="subcellular location">
    <subcellularLocation>
        <location evidence="2">Cell membrane</location>
        <topology evidence="2">Multi-pass membrane protein</topology>
    </subcellularLocation>
</comment>
<dbReference type="PROSITE" id="PS50109">
    <property type="entry name" value="HIS_KIN"/>
    <property type="match status" value="1"/>
</dbReference>
<dbReference type="InterPro" id="IPR050640">
    <property type="entry name" value="Bact_2-comp_sensor_kinase"/>
</dbReference>
<dbReference type="Gene3D" id="1.10.287.130">
    <property type="match status" value="1"/>
</dbReference>
<dbReference type="GO" id="GO:0004673">
    <property type="term" value="F:protein histidine kinase activity"/>
    <property type="evidence" value="ECO:0007669"/>
    <property type="project" value="UniProtKB-EC"/>
</dbReference>
<keyword evidence="5" id="KW-0597">Phosphoprotein</keyword>
<evidence type="ECO:0000256" key="1">
    <source>
        <dbReference type="ARBA" id="ARBA00000085"/>
    </source>
</evidence>
<dbReference type="PANTHER" id="PTHR34220">
    <property type="entry name" value="SENSOR HISTIDINE KINASE YPDA"/>
    <property type="match status" value="1"/>
</dbReference>
<feature type="domain" description="HAMP" evidence="17">
    <location>
        <begin position="315"/>
        <end position="368"/>
    </location>
</feature>
<dbReference type="Gene3D" id="3.30.450.20">
    <property type="entry name" value="PAS domain"/>
    <property type="match status" value="1"/>
</dbReference>
<keyword evidence="9 18" id="KW-0418">Kinase</keyword>
<evidence type="ECO:0000256" key="13">
    <source>
        <dbReference type="ARBA" id="ARBA00023136"/>
    </source>
</evidence>
<dbReference type="Gene3D" id="3.30.565.10">
    <property type="entry name" value="Histidine kinase-like ATPase, C-terminal domain"/>
    <property type="match status" value="1"/>
</dbReference>
<keyword evidence="10" id="KW-0067">ATP-binding</keyword>
<dbReference type="Proteomes" id="UP001589818">
    <property type="component" value="Unassembled WGS sequence"/>
</dbReference>
<dbReference type="Pfam" id="PF02518">
    <property type="entry name" value="HATPase_c"/>
    <property type="match status" value="1"/>
</dbReference>
<accession>A0ABV6J8P7</accession>
<dbReference type="InterPro" id="IPR036890">
    <property type="entry name" value="HATPase_C_sf"/>
</dbReference>